<sequence length="91" mass="10463">SSETAAFPNHRCYLSALLYPASLTASLKRHWSLHPCSISLSLFWNRQLEHPHFMEVPLIHPEVLYLRDVIDRLNALRGRGVASLYSWSCKS</sequence>
<gene>
    <name evidence="9" type="primary">SOK3_4</name>
    <name evidence="9" type="ORF">PIB30_069947</name>
</gene>
<evidence type="ECO:0000256" key="7">
    <source>
        <dbReference type="ARBA" id="ARBA00024211"/>
    </source>
</evidence>
<dbReference type="InterPro" id="IPR048351">
    <property type="entry name" value="SOK_DIX"/>
</dbReference>
<organism evidence="9 10">
    <name type="scientific">Stylosanthes scabra</name>
    <dbReference type="NCBI Taxonomy" id="79078"/>
    <lineage>
        <taxon>Eukaryota</taxon>
        <taxon>Viridiplantae</taxon>
        <taxon>Streptophyta</taxon>
        <taxon>Embryophyta</taxon>
        <taxon>Tracheophyta</taxon>
        <taxon>Spermatophyta</taxon>
        <taxon>Magnoliopsida</taxon>
        <taxon>eudicotyledons</taxon>
        <taxon>Gunneridae</taxon>
        <taxon>Pentapetalae</taxon>
        <taxon>rosids</taxon>
        <taxon>fabids</taxon>
        <taxon>Fabales</taxon>
        <taxon>Fabaceae</taxon>
        <taxon>Papilionoideae</taxon>
        <taxon>50 kb inversion clade</taxon>
        <taxon>dalbergioids sensu lato</taxon>
        <taxon>Dalbergieae</taxon>
        <taxon>Pterocarpus clade</taxon>
        <taxon>Stylosanthes</taxon>
    </lineage>
</organism>
<comment type="similarity">
    <text evidence="7">Belongs to the SOSEKI family.</text>
</comment>
<evidence type="ECO:0000256" key="2">
    <source>
        <dbReference type="ARBA" id="ARBA00022473"/>
    </source>
</evidence>
<protein>
    <submittedName>
        <fullName evidence="9">Protein SOSEKI 3</fullName>
    </submittedName>
</protein>
<keyword evidence="10" id="KW-1185">Reference proteome</keyword>
<evidence type="ECO:0000256" key="3">
    <source>
        <dbReference type="ARBA" id="ARBA00022475"/>
    </source>
</evidence>
<name>A0ABU6YKY7_9FABA</name>
<evidence type="ECO:0000256" key="4">
    <source>
        <dbReference type="ARBA" id="ARBA00022618"/>
    </source>
</evidence>
<evidence type="ECO:0000256" key="5">
    <source>
        <dbReference type="ARBA" id="ARBA00023136"/>
    </source>
</evidence>
<evidence type="ECO:0000256" key="1">
    <source>
        <dbReference type="ARBA" id="ARBA00004413"/>
    </source>
</evidence>
<proteinExistence type="inferred from homology"/>
<keyword evidence="4" id="KW-0132">Cell division</keyword>
<evidence type="ECO:0000313" key="10">
    <source>
        <dbReference type="Proteomes" id="UP001341840"/>
    </source>
</evidence>
<evidence type="ECO:0000259" key="8">
    <source>
        <dbReference type="Pfam" id="PF06136"/>
    </source>
</evidence>
<reference evidence="9 10" key="1">
    <citation type="journal article" date="2023" name="Plants (Basel)">
        <title>Bridging the Gap: Combining Genomics and Transcriptomics Approaches to Understand Stylosanthes scabra, an Orphan Legume from the Brazilian Caatinga.</title>
        <authorList>
            <person name="Ferreira-Neto J.R.C."/>
            <person name="da Silva M.D."/>
            <person name="Binneck E."/>
            <person name="de Melo N.F."/>
            <person name="da Silva R.H."/>
            <person name="de Melo A.L.T.M."/>
            <person name="Pandolfi V."/>
            <person name="Bustamante F.O."/>
            <person name="Brasileiro-Vidal A.C."/>
            <person name="Benko-Iseppon A.M."/>
        </authorList>
    </citation>
    <scope>NUCLEOTIDE SEQUENCE [LARGE SCALE GENOMIC DNA]</scope>
    <source>
        <tissue evidence="9">Leaves</tissue>
    </source>
</reference>
<feature type="domain" description="SOSEKI DIX-like" evidence="8">
    <location>
        <begin position="42"/>
        <end position="90"/>
    </location>
</feature>
<comment type="subcellular location">
    <subcellularLocation>
        <location evidence="1">Cell membrane</location>
        <topology evidence="1">Peripheral membrane protein</topology>
        <orientation evidence="1">Cytoplasmic side</orientation>
    </subcellularLocation>
</comment>
<comment type="caution">
    <text evidence="9">The sequence shown here is derived from an EMBL/GenBank/DDBJ whole genome shotgun (WGS) entry which is preliminary data.</text>
</comment>
<keyword evidence="6" id="KW-0131">Cell cycle</keyword>
<keyword evidence="2" id="KW-0217">Developmental protein</keyword>
<dbReference type="InterPro" id="IPR010369">
    <property type="entry name" value="SOK"/>
</dbReference>
<accession>A0ABU6YKY7</accession>
<dbReference type="EMBL" id="JASCZI010242433">
    <property type="protein sequence ID" value="MED6211060.1"/>
    <property type="molecule type" value="Genomic_DNA"/>
</dbReference>
<dbReference type="PANTHER" id="PTHR31083">
    <property type="entry name" value="UPSTREAM OF FLC PROTEIN (DUF966)"/>
    <property type="match status" value="1"/>
</dbReference>
<feature type="non-terminal residue" evidence="9">
    <location>
        <position position="1"/>
    </location>
</feature>
<dbReference type="Proteomes" id="UP001341840">
    <property type="component" value="Unassembled WGS sequence"/>
</dbReference>
<keyword evidence="3" id="KW-1003">Cell membrane</keyword>
<dbReference type="Pfam" id="PF06136">
    <property type="entry name" value="SOK"/>
    <property type="match status" value="1"/>
</dbReference>
<dbReference type="PANTHER" id="PTHR31083:SF6">
    <property type="entry name" value="PROTEIN SOSEKI 3"/>
    <property type="match status" value="1"/>
</dbReference>
<keyword evidence="5" id="KW-0472">Membrane</keyword>
<evidence type="ECO:0000313" key="9">
    <source>
        <dbReference type="EMBL" id="MED6211060.1"/>
    </source>
</evidence>
<evidence type="ECO:0000256" key="6">
    <source>
        <dbReference type="ARBA" id="ARBA00023306"/>
    </source>
</evidence>